<comment type="catalytic activity">
    <reaction evidence="9">
        <text>an NDP-alpha-D-glucose + (2R)-3-phosphoglycerate = (2R)-2-O-(alpha-D-glucopyranosyl)-3-phospho-glycerate + a ribonucleoside 5'-diphosphate + H(+)</text>
        <dbReference type="Rhea" id="RHEA:47244"/>
        <dbReference type="ChEBI" id="CHEBI:15378"/>
        <dbReference type="ChEBI" id="CHEBI:57930"/>
        <dbReference type="ChEBI" id="CHEBI:58272"/>
        <dbReference type="ChEBI" id="CHEBI:62600"/>
        <dbReference type="ChEBI" id="CHEBI:76533"/>
        <dbReference type="EC" id="2.4.1.266"/>
    </reaction>
    <physiologicalReaction direction="left-to-right" evidence="9">
        <dbReference type="Rhea" id="RHEA:47245"/>
    </physiologicalReaction>
</comment>
<dbReference type="PANTHER" id="PTHR48090">
    <property type="entry name" value="UNDECAPRENYL-PHOSPHATE 4-DEOXY-4-FORMAMIDO-L-ARABINOSE TRANSFERASE-RELATED"/>
    <property type="match status" value="1"/>
</dbReference>
<evidence type="ECO:0000256" key="9">
    <source>
        <dbReference type="ARBA" id="ARBA00048997"/>
    </source>
</evidence>
<sequence length="358" mass="39232">MTAPSPGPPHPGRGRPGAARNWPAAASDAWFAGHTFDAEEFGDLDALLALKRARGVTISLGLPALNEQPTIGREIQILRRALIDEVPFLDEIVVIDSGSVDGTAEVARGLGVPTYHHAEILPGEGTYSGKGESLWKSLHVLRGDLVAWVDTDIRNIHPKFVYGLIGPLLREPRIGYVKGFYRRPIRLGGRRAESGGGRVTELTARPLLNLFFPELAGLIQPLAGEYAGRREILEQLPFFTGYGVEIGLLIDVLRRFGLDQIGQVNLGSRLHRNRDLTPLSVMAFAIAQVVMTRVGERIRAPLGAWMHTAINLVTPGGALSLERREVRERERPPIMTVPEYRRRRALIEAAGRAATGAR</sequence>
<protein>
    <recommendedName>
        <fullName evidence="7">Glucosyl-3-phosphoglycerate synthase</fullName>
        <ecNumber evidence="6">2.4.1.266</ecNumber>
    </recommendedName>
</protein>
<dbReference type="EMBL" id="VBAK01000029">
    <property type="protein sequence ID" value="TMI93378.1"/>
    <property type="molecule type" value="Genomic_DNA"/>
</dbReference>
<dbReference type="PANTHER" id="PTHR48090:SF10">
    <property type="entry name" value="GLUCOSYL-3-PHOSPHOGLYCERATE SYNTHASE"/>
    <property type="match status" value="1"/>
</dbReference>
<dbReference type="Proteomes" id="UP000318509">
    <property type="component" value="Unassembled WGS sequence"/>
</dbReference>
<evidence type="ECO:0000256" key="10">
    <source>
        <dbReference type="SAM" id="MobiDB-lite"/>
    </source>
</evidence>
<dbReference type="Gene3D" id="3.90.550.10">
    <property type="entry name" value="Spore Coat Polysaccharide Biosynthesis Protein SpsA, Chain A"/>
    <property type="match status" value="1"/>
</dbReference>
<evidence type="ECO:0000256" key="8">
    <source>
        <dbReference type="ARBA" id="ARBA00048689"/>
    </source>
</evidence>
<evidence type="ECO:0000256" key="2">
    <source>
        <dbReference type="ARBA" id="ARBA00006739"/>
    </source>
</evidence>
<evidence type="ECO:0000313" key="13">
    <source>
        <dbReference type="Proteomes" id="UP000318509"/>
    </source>
</evidence>
<evidence type="ECO:0000313" key="12">
    <source>
        <dbReference type="EMBL" id="TMI93378.1"/>
    </source>
</evidence>
<comment type="similarity">
    <text evidence="2">Belongs to the glycosyltransferase 2 family.</text>
</comment>
<reference evidence="12 13" key="1">
    <citation type="journal article" date="2019" name="Nat. Microbiol.">
        <title>Mediterranean grassland soil C-N compound turnover is dependent on rainfall and depth, and is mediated by genomically divergent microorganisms.</title>
        <authorList>
            <person name="Diamond S."/>
            <person name="Andeer P.F."/>
            <person name="Li Z."/>
            <person name="Crits-Christoph A."/>
            <person name="Burstein D."/>
            <person name="Anantharaman K."/>
            <person name="Lane K.R."/>
            <person name="Thomas B.C."/>
            <person name="Pan C."/>
            <person name="Northen T.R."/>
            <person name="Banfield J.F."/>
        </authorList>
    </citation>
    <scope>NUCLEOTIDE SEQUENCE [LARGE SCALE GENOMIC DNA]</scope>
    <source>
        <strain evidence="12">NP_3</strain>
    </source>
</reference>
<keyword evidence="3 12" id="KW-0328">Glycosyltransferase</keyword>
<comment type="catalytic activity">
    <reaction evidence="8">
        <text>(2R)-3-phosphoglycerate + UDP-alpha-D-glucose = (2R)-2-O-(alpha-D-glucopyranosyl)-3-phospho-glycerate + UDP + H(+)</text>
        <dbReference type="Rhea" id="RHEA:31319"/>
        <dbReference type="ChEBI" id="CHEBI:15378"/>
        <dbReference type="ChEBI" id="CHEBI:58223"/>
        <dbReference type="ChEBI" id="CHEBI:58272"/>
        <dbReference type="ChEBI" id="CHEBI:58885"/>
        <dbReference type="ChEBI" id="CHEBI:62600"/>
        <dbReference type="EC" id="2.4.1.266"/>
    </reaction>
    <physiologicalReaction direction="left-to-right" evidence="8">
        <dbReference type="Rhea" id="RHEA:31320"/>
    </physiologicalReaction>
</comment>
<dbReference type="GO" id="GO:0016757">
    <property type="term" value="F:glycosyltransferase activity"/>
    <property type="evidence" value="ECO:0007669"/>
    <property type="project" value="UniProtKB-KW"/>
</dbReference>
<evidence type="ECO:0000256" key="3">
    <source>
        <dbReference type="ARBA" id="ARBA00022676"/>
    </source>
</evidence>
<accession>A0A537KC70</accession>
<evidence type="ECO:0000256" key="6">
    <source>
        <dbReference type="ARBA" id="ARBA00039022"/>
    </source>
</evidence>
<feature type="compositionally biased region" description="Pro residues" evidence="10">
    <location>
        <begin position="1"/>
        <end position="11"/>
    </location>
</feature>
<keyword evidence="5" id="KW-0460">Magnesium</keyword>
<dbReference type="InterPro" id="IPR050256">
    <property type="entry name" value="Glycosyltransferase_2"/>
</dbReference>
<evidence type="ECO:0000256" key="7">
    <source>
        <dbReference type="ARBA" id="ARBA00040894"/>
    </source>
</evidence>
<gene>
    <name evidence="12" type="ORF">E6H00_01325</name>
</gene>
<dbReference type="InterPro" id="IPR029044">
    <property type="entry name" value="Nucleotide-diphossugar_trans"/>
</dbReference>
<feature type="region of interest" description="Disordered" evidence="10">
    <location>
        <begin position="1"/>
        <end position="21"/>
    </location>
</feature>
<dbReference type="InterPro" id="IPR001173">
    <property type="entry name" value="Glyco_trans_2-like"/>
</dbReference>
<evidence type="ECO:0000259" key="11">
    <source>
        <dbReference type="Pfam" id="PF00535"/>
    </source>
</evidence>
<dbReference type="AlphaFoldDB" id="A0A537KC70"/>
<evidence type="ECO:0000256" key="4">
    <source>
        <dbReference type="ARBA" id="ARBA00022679"/>
    </source>
</evidence>
<dbReference type="EC" id="2.4.1.266" evidence="6"/>
<organism evidence="12 13">
    <name type="scientific">Candidatus Segetimicrobium genomatis</name>
    <dbReference type="NCBI Taxonomy" id="2569760"/>
    <lineage>
        <taxon>Bacteria</taxon>
        <taxon>Bacillati</taxon>
        <taxon>Candidatus Sysuimicrobiota</taxon>
        <taxon>Candidatus Sysuimicrobiia</taxon>
        <taxon>Candidatus Sysuimicrobiales</taxon>
        <taxon>Candidatus Segetimicrobiaceae</taxon>
        <taxon>Candidatus Segetimicrobium</taxon>
    </lineage>
</organism>
<dbReference type="SUPFAM" id="SSF53448">
    <property type="entry name" value="Nucleotide-diphospho-sugar transferases"/>
    <property type="match status" value="1"/>
</dbReference>
<evidence type="ECO:0000256" key="1">
    <source>
        <dbReference type="ARBA" id="ARBA00001946"/>
    </source>
</evidence>
<dbReference type="Pfam" id="PF00535">
    <property type="entry name" value="Glycos_transf_2"/>
    <property type="match status" value="1"/>
</dbReference>
<feature type="domain" description="Glycosyltransferase 2-like" evidence="11">
    <location>
        <begin position="60"/>
        <end position="190"/>
    </location>
</feature>
<proteinExistence type="inferred from homology"/>
<dbReference type="NCBIfam" id="NF010496">
    <property type="entry name" value="PRK13915.1"/>
    <property type="match status" value="1"/>
</dbReference>
<dbReference type="CDD" id="cd00761">
    <property type="entry name" value="Glyco_tranf_GTA_type"/>
    <property type="match status" value="1"/>
</dbReference>
<keyword evidence="4 12" id="KW-0808">Transferase</keyword>
<comment type="caution">
    <text evidence="12">The sequence shown here is derived from an EMBL/GenBank/DDBJ whole genome shotgun (WGS) entry which is preliminary data.</text>
</comment>
<name>A0A537KC70_9BACT</name>
<evidence type="ECO:0000256" key="5">
    <source>
        <dbReference type="ARBA" id="ARBA00022842"/>
    </source>
</evidence>
<comment type="cofactor">
    <cofactor evidence="1">
        <name>Mg(2+)</name>
        <dbReference type="ChEBI" id="CHEBI:18420"/>
    </cofactor>
</comment>